<proteinExistence type="predicted"/>
<sequence>MLSAEPQHQHDYNGSHGMVLFAANDTLLVSHLPLYRPPHDYQLVYEVILPEQASKAVLAELSQTRQLTLLPENFDLRQMIDAGQFTLNADIYQGHFEREGTLWLSNLPVRFVRQVYKRRLNNTDVIAGTIKYATFTSAGQQFMLHQIGTAPSFDQILRVSEWPQTLQFDNADAQSATVQLQQQGIEVQQLYLESRDFSL</sequence>
<dbReference type="EMBL" id="BAAAEO010000001">
    <property type="protein sequence ID" value="GAA0539248.1"/>
    <property type="molecule type" value="Genomic_DNA"/>
</dbReference>
<accession>A0ABN1DBF4</accession>
<dbReference type="Proteomes" id="UP001501169">
    <property type="component" value="Unassembled WGS sequence"/>
</dbReference>
<reference evidence="1 2" key="1">
    <citation type="journal article" date="2019" name="Int. J. Syst. Evol. Microbiol.">
        <title>The Global Catalogue of Microorganisms (GCM) 10K type strain sequencing project: providing services to taxonomists for standard genome sequencing and annotation.</title>
        <authorList>
            <consortium name="The Broad Institute Genomics Platform"/>
            <consortium name="The Broad Institute Genome Sequencing Center for Infectious Disease"/>
            <person name="Wu L."/>
            <person name="Ma J."/>
        </authorList>
    </citation>
    <scope>NUCLEOTIDE SEQUENCE [LARGE SCALE GENOMIC DNA]</scope>
    <source>
        <strain evidence="1 2">JCM 14331</strain>
    </source>
</reference>
<protein>
    <submittedName>
        <fullName evidence="1">Uncharacterized protein</fullName>
    </submittedName>
</protein>
<organism evidence="1 2">
    <name type="scientific">Rheinheimera aquimaris</name>
    <dbReference type="NCBI Taxonomy" id="412437"/>
    <lineage>
        <taxon>Bacteria</taxon>
        <taxon>Pseudomonadati</taxon>
        <taxon>Pseudomonadota</taxon>
        <taxon>Gammaproteobacteria</taxon>
        <taxon>Chromatiales</taxon>
        <taxon>Chromatiaceae</taxon>
        <taxon>Rheinheimera</taxon>
    </lineage>
</organism>
<comment type="caution">
    <text evidence="1">The sequence shown here is derived from an EMBL/GenBank/DDBJ whole genome shotgun (WGS) entry which is preliminary data.</text>
</comment>
<evidence type="ECO:0000313" key="1">
    <source>
        <dbReference type="EMBL" id="GAA0539248.1"/>
    </source>
</evidence>
<gene>
    <name evidence="1" type="ORF">GCM10009098_03490</name>
</gene>
<name>A0ABN1DBF4_9GAMM</name>
<keyword evidence="2" id="KW-1185">Reference proteome</keyword>
<evidence type="ECO:0000313" key="2">
    <source>
        <dbReference type="Proteomes" id="UP001501169"/>
    </source>
</evidence>